<evidence type="ECO:0000256" key="1">
    <source>
        <dbReference type="ARBA" id="ARBA00004308"/>
    </source>
</evidence>
<feature type="compositionally biased region" description="Low complexity" evidence="6">
    <location>
        <begin position="649"/>
        <end position="671"/>
    </location>
</feature>
<evidence type="ECO:0000256" key="5">
    <source>
        <dbReference type="SAM" id="Coils"/>
    </source>
</evidence>
<sequence length="1126" mass="125759">MYWQLIVLWYLGIFVTPALTYSLQQCVYHRTPFTTACPIQVSPAAADQSSVLFPQTSDLGYVVMHDVNPKDSSIGYISDQHHQNSPVIVHGQNSIVYDSSPPLSVVSPTLNSASVTPSIAPASTAIAKRRVTIPSFEEWKKRIRQNEETDDNNRKPKRKSSRGTTNQGRETIDSVDGGFSDDVGSVFETGDPNGPVSTAENTYEEGEYIAPQQQQQQQKSNKKHFAQVPLKSLKERFNYAWTICAATVRDVNKEARGAQSILFESKDQYLLNKCSADKFVIINLCEEILIDTIVLANFEFFSSTFKDFRVYVANTYPTKEWQLLGQWQARNTRDLQVFKVQDSIGWFEYVKIEFLTHYGNEYYCPLSLVRVHGMPMMEYYNAVESQGLSGDGGETESLSDQHLWPADVRDDIIHPQLVTNTSEWFPSKVDADLDNDDTDNDLAGQQFNGGDNGKTPPMILPTDDMENLTQYHSETTDSVVNNDQQHQQQQQQQQPDLLEKPDRQPPAISTNTVETQLEDDVFSGNLSSEFILPTSTPEKHGDSNYTTFGNDTMQMESESLPTILPSSQEDEGTATNENISVNGTTANTTSTALHDNSTNIASNMSSIDLQPSLTTTVDDASSFTSDVILTTDSPTWSTENDTTAIYHNSSSSTASTTSTIATPSAGITSTTKTTHESHINNDDTRHKNTHNKEPATQESIYKIIMKRLNALEANATLSQRYLDEQNNMLNDVFGEMEKRHQDQLIFVLDRLNETASNRIDGMKRRYEQSYGELKQQMESDMREMTAKISILTDQISFEKRVSMAQLTIVVTLFVFLALSRGTMSTLSPVMIAQAEERKRRQSDTATTKNSSVDGTTNQSSQRREASSTFASMTKNKLDRSKLSLSSSNKIKLDMDGRKAASLDALKLHLAQQADLLPRMPMRSLRKAPSAVESASSTTSEVSASAPSTDTCRQQEQRNRRSISLNDINTHDNGLESTTISTHNGRISNDVSENNKHMNKNNNDNKNSDTYVDDDGPSGMSNFDTLIHKNENDNDDDDDNAGLLNETKSRNHNGGKDNSNNKNEDLTKDSNKSNPGMKSSSPTETRRSEEPQLSLKDDHHSHSDNVDAEQQHQDQHITLTNENNTHT</sequence>
<name>A0A1X2III7_9FUNG</name>
<gene>
    <name evidence="9" type="ORF">BCR42DRAFT_351251</name>
</gene>
<feature type="region of interest" description="Disordered" evidence="6">
    <location>
        <begin position="924"/>
        <end position="1126"/>
    </location>
</feature>
<feature type="coiled-coil region" evidence="5">
    <location>
        <begin position="763"/>
        <end position="794"/>
    </location>
</feature>
<keyword evidence="10" id="KW-1185">Reference proteome</keyword>
<evidence type="ECO:0000256" key="6">
    <source>
        <dbReference type="SAM" id="MobiDB-lite"/>
    </source>
</evidence>
<feature type="compositionally biased region" description="Polar residues" evidence="6">
    <location>
        <begin position="974"/>
        <end position="991"/>
    </location>
</feature>
<keyword evidence="5" id="KW-0175">Coiled coil</keyword>
<keyword evidence="7" id="KW-0732">Signal</keyword>
<feature type="region of interest" description="Disordered" evidence="6">
    <location>
        <begin position="834"/>
        <end position="883"/>
    </location>
</feature>
<dbReference type="InterPro" id="IPR012919">
    <property type="entry name" value="SUN_dom"/>
</dbReference>
<dbReference type="OrthoDB" id="266334at2759"/>
<dbReference type="PANTHER" id="PTHR12953">
    <property type="entry name" value="MEMBRANE PROTEIN CH1 RELATED"/>
    <property type="match status" value="1"/>
</dbReference>
<evidence type="ECO:0000313" key="9">
    <source>
        <dbReference type="EMBL" id="ORZ17128.1"/>
    </source>
</evidence>
<feature type="signal peptide" evidence="7">
    <location>
        <begin position="1"/>
        <end position="20"/>
    </location>
</feature>
<feature type="region of interest" description="Disordered" evidence="6">
    <location>
        <begin position="648"/>
        <end position="693"/>
    </location>
</feature>
<dbReference type="GO" id="GO:0012505">
    <property type="term" value="C:endomembrane system"/>
    <property type="evidence" value="ECO:0007669"/>
    <property type="project" value="UniProtKB-SubCell"/>
</dbReference>
<feature type="region of interest" description="Disordered" evidence="6">
    <location>
        <begin position="479"/>
        <end position="516"/>
    </location>
</feature>
<keyword evidence="4" id="KW-0472">Membrane</keyword>
<feature type="compositionally biased region" description="Basic and acidic residues" evidence="6">
    <location>
        <begin position="1083"/>
        <end position="1114"/>
    </location>
</feature>
<comment type="caution">
    <text evidence="9">The sequence shown here is derived from an EMBL/GenBank/DDBJ whole genome shotgun (WGS) entry which is preliminary data.</text>
</comment>
<protein>
    <submittedName>
        <fullName evidence="9">UNC-like C-terminal-domain-containing protein</fullName>
    </submittedName>
</protein>
<feature type="compositionally biased region" description="Low complexity" evidence="6">
    <location>
        <begin position="484"/>
        <end position="494"/>
    </location>
</feature>
<dbReference type="InterPro" id="IPR045120">
    <property type="entry name" value="Suco/Slp1-like"/>
</dbReference>
<feature type="region of interest" description="Disordered" evidence="6">
    <location>
        <begin position="144"/>
        <end position="199"/>
    </location>
</feature>
<proteinExistence type="predicted"/>
<keyword evidence="2" id="KW-0812">Transmembrane</keyword>
<dbReference type="GO" id="GO:0016020">
    <property type="term" value="C:membrane"/>
    <property type="evidence" value="ECO:0007669"/>
    <property type="project" value="InterPro"/>
</dbReference>
<feature type="compositionally biased region" description="Polar residues" evidence="6">
    <location>
        <begin position="1115"/>
        <end position="1126"/>
    </location>
</feature>
<evidence type="ECO:0000256" key="3">
    <source>
        <dbReference type="ARBA" id="ARBA00022989"/>
    </source>
</evidence>
<dbReference type="STRING" id="90262.A0A1X2III7"/>
<comment type="subcellular location">
    <subcellularLocation>
        <location evidence="1">Endomembrane system</location>
    </subcellularLocation>
</comment>
<dbReference type="PROSITE" id="PS51469">
    <property type="entry name" value="SUN"/>
    <property type="match status" value="1"/>
</dbReference>
<feature type="chain" id="PRO_5012439797" evidence="7">
    <location>
        <begin position="21"/>
        <end position="1126"/>
    </location>
</feature>
<feature type="compositionally biased region" description="Basic and acidic residues" evidence="6">
    <location>
        <begin position="1061"/>
        <end position="1070"/>
    </location>
</feature>
<evidence type="ECO:0000256" key="4">
    <source>
        <dbReference type="ARBA" id="ARBA00023136"/>
    </source>
</evidence>
<evidence type="ECO:0000256" key="2">
    <source>
        <dbReference type="ARBA" id="ARBA00022692"/>
    </source>
</evidence>
<feature type="region of interest" description="Disordered" evidence="6">
    <location>
        <begin position="427"/>
        <end position="463"/>
    </location>
</feature>
<dbReference type="Proteomes" id="UP000193560">
    <property type="component" value="Unassembled WGS sequence"/>
</dbReference>
<feature type="region of interest" description="Disordered" evidence="6">
    <location>
        <begin position="566"/>
        <end position="596"/>
    </location>
</feature>
<dbReference type="Pfam" id="PF07738">
    <property type="entry name" value="Sad1_UNC"/>
    <property type="match status" value="1"/>
</dbReference>
<feature type="compositionally biased region" description="Low complexity" evidence="6">
    <location>
        <begin position="927"/>
        <end position="947"/>
    </location>
</feature>
<evidence type="ECO:0000259" key="8">
    <source>
        <dbReference type="PROSITE" id="PS51469"/>
    </source>
</evidence>
<reference evidence="9 10" key="1">
    <citation type="submission" date="2016-07" db="EMBL/GenBank/DDBJ databases">
        <title>Pervasive Adenine N6-methylation of Active Genes in Fungi.</title>
        <authorList>
            <consortium name="DOE Joint Genome Institute"/>
            <person name="Mondo S.J."/>
            <person name="Dannebaum R.O."/>
            <person name="Kuo R.C."/>
            <person name="Labutti K."/>
            <person name="Haridas S."/>
            <person name="Kuo A."/>
            <person name="Salamov A."/>
            <person name="Ahrendt S.R."/>
            <person name="Lipzen A."/>
            <person name="Sullivan W."/>
            <person name="Andreopoulos W.B."/>
            <person name="Clum A."/>
            <person name="Lindquist E."/>
            <person name="Daum C."/>
            <person name="Ramamoorthy G.K."/>
            <person name="Gryganskyi A."/>
            <person name="Culley D."/>
            <person name="Magnuson J.K."/>
            <person name="James T.Y."/>
            <person name="O'Malley M.A."/>
            <person name="Stajich J.E."/>
            <person name="Spatafora J.W."/>
            <person name="Visel A."/>
            <person name="Grigoriev I.V."/>
        </authorList>
    </citation>
    <scope>NUCLEOTIDE SEQUENCE [LARGE SCALE GENOMIC DNA]</scope>
    <source>
        <strain evidence="9 10">NRRL 1336</strain>
    </source>
</reference>
<dbReference type="EMBL" id="MCGE01000010">
    <property type="protein sequence ID" value="ORZ17128.1"/>
    <property type="molecule type" value="Genomic_DNA"/>
</dbReference>
<evidence type="ECO:0000256" key="7">
    <source>
        <dbReference type="SAM" id="SignalP"/>
    </source>
</evidence>
<dbReference type="GO" id="GO:0034975">
    <property type="term" value="P:protein folding in endoplasmic reticulum"/>
    <property type="evidence" value="ECO:0007669"/>
    <property type="project" value="TreeGrafter"/>
</dbReference>
<feature type="compositionally biased region" description="Polar residues" evidence="6">
    <location>
        <begin position="843"/>
        <end position="873"/>
    </location>
</feature>
<evidence type="ECO:0000313" key="10">
    <source>
        <dbReference type="Proteomes" id="UP000193560"/>
    </source>
</evidence>
<keyword evidence="3" id="KW-1133">Transmembrane helix</keyword>
<feature type="domain" description="SUN" evidence="8">
    <location>
        <begin position="212"/>
        <end position="376"/>
    </location>
</feature>
<dbReference type="Gene3D" id="2.60.120.260">
    <property type="entry name" value="Galactose-binding domain-like"/>
    <property type="match status" value="1"/>
</dbReference>
<dbReference type="AlphaFoldDB" id="A0A1X2III7"/>
<feature type="compositionally biased region" description="Basic and acidic residues" evidence="6">
    <location>
        <begin position="144"/>
        <end position="154"/>
    </location>
</feature>
<dbReference type="GO" id="GO:0005737">
    <property type="term" value="C:cytoplasm"/>
    <property type="evidence" value="ECO:0007669"/>
    <property type="project" value="TreeGrafter"/>
</dbReference>
<organism evidence="9 10">
    <name type="scientific">Absidia repens</name>
    <dbReference type="NCBI Taxonomy" id="90262"/>
    <lineage>
        <taxon>Eukaryota</taxon>
        <taxon>Fungi</taxon>
        <taxon>Fungi incertae sedis</taxon>
        <taxon>Mucoromycota</taxon>
        <taxon>Mucoromycotina</taxon>
        <taxon>Mucoromycetes</taxon>
        <taxon>Mucorales</taxon>
        <taxon>Cunninghamellaceae</taxon>
        <taxon>Absidia</taxon>
    </lineage>
</organism>
<feature type="compositionally biased region" description="Low complexity" evidence="6">
    <location>
        <begin position="174"/>
        <end position="187"/>
    </location>
</feature>
<dbReference type="PANTHER" id="PTHR12953:SF0">
    <property type="entry name" value="SUN DOMAIN-CONTAINING OSSIFICATION FACTOR"/>
    <property type="match status" value="1"/>
</dbReference>
<accession>A0A1X2III7</accession>
<feature type="compositionally biased region" description="Basic and acidic residues" evidence="6">
    <location>
        <begin position="673"/>
        <end position="693"/>
    </location>
</feature>